<keyword evidence="3" id="KW-0067">ATP-binding</keyword>
<dbReference type="InterPro" id="IPR001789">
    <property type="entry name" value="Sig_transdc_resp-reg_receiver"/>
</dbReference>
<evidence type="ECO:0000313" key="11">
    <source>
        <dbReference type="EMBL" id="SHK00109.1"/>
    </source>
</evidence>
<evidence type="ECO:0000256" key="7">
    <source>
        <dbReference type="ARBA" id="ARBA00024867"/>
    </source>
</evidence>
<dbReference type="PROSITE" id="PS50045">
    <property type="entry name" value="SIGMA54_INTERACT_4"/>
    <property type="match status" value="1"/>
</dbReference>
<dbReference type="Gene3D" id="3.40.50.300">
    <property type="entry name" value="P-loop containing nucleotide triphosphate hydrolases"/>
    <property type="match status" value="1"/>
</dbReference>
<dbReference type="CDD" id="cd00009">
    <property type="entry name" value="AAA"/>
    <property type="match status" value="1"/>
</dbReference>
<evidence type="ECO:0000259" key="10">
    <source>
        <dbReference type="PROSITE" id="PS50110"/>
    </source>
</evidence>
<dbReference type="SMART" id="SM00382">
    <property type="entry name" value="AAA"/>
    <property type="match status" value="1"/>
</dbReference>
<keyword evidence="6" id="KW-0804">Transcription</keyword>
<dbReference type="PANTHER" id="PTHR32071">
    <property type="entry name" value="TRANSCRIPTIONAL REGULATORY PROTEIN"/>
    <property type="match status" value="1"/>
</dbReference>
<accession>A0A1M6NWI8</accession>
<evidence type="ECO:0000256" key="4">
    <source>
        <dbReference type="ARBA" id="ARBA00023015"/>
    </source>
</evidence>
<evidence type="ECO:0000256" key="5">
    <source>
        <dbReference type="ARBA" id="ARBA00023125"/>
    </source>
</evidence>
<dbReference type="PROSITE" id="PS00688">
    <property type="entry name" value="SIGMA54_INTERACT_3"/>
    <property type="match status" value="1"/>
</dbReference>
<dbReference type="InterPro" id="IPR027417">
    <property type="entry name" value="P-loop_NTPase"/>
</dbReference>
<dbReference type="AlphaFoldDB" id="A0A1M6NWI8"/>
<dbReference type="PROSITE" id="PS50110">
    <property type="entry name" value="RESPONSE_REGULATORY"/>
    <property type="match status" value="1"/>
</dbReference>
<protein>
    <recommendedName>
        <fullName evidence="1">Stage 0 sporulation protein A homolog</fullName>
    </recommendedName>
</protein>
<proteinExistence type="predicted"/>
<evidence type="ECO:0000256" key="8">
    <source>
        <dbReference type="PROSITE-ProRule" id="PRU00169"/>
    </source>
</evidence>
<dbReference type="InterPro" id="IPR002078">
    <property type="entry name" value="Sigma_54_int"/>
</dbReference>
<feature type="domain" description="Response regulatory" evidence="10">
    <location>
        <begin position="3"/>
        <end position="116"/>
    </location>
</feature>
<organism evidence="11 12">
    <name type="scientific">Caminicella sporogenes DSM 14501</name>
    <dbReference type="NCBI Taxonomy" id="1121266"/>
    <lineage>
        <taxon>Bacteria</taxon>
        <taxon>Bacillati</taxon>
        <taxon>Bacillota</taxon>
        <taxon>Clostridia</taxon>
        <taxon>Peptostreptococcales</taxon>
        <taxon>Caminicellaceae</taxon>
        <taxon>Caminicella</taxon>
    </lineage>
</organism>
<dbReference type="PANTHER" id="PTHR32071:SF57">
    <property type="entry name" value="C4-DICARBOXYLATE TRANSPORT TRANSCRIPTIONAL REGULATORY PROTEIN DCTD"/>
    <property type="match status" value="1"/>
</dbReference>
<dbReference type="InterPro" id="IPR002197">
    <property type="entry name" value="HTH_Fis"/>
</dbReference>
<keyword evidence="12" id="KW-1185">Reference proteome</keyword>
<dbReference type="Gene3D" id="3.40.50.2300">
    <property type="match status" value="1"/>
</dbReference>
<evidence type="ECO:0000256" key="1">
    <source>
        <dbReference type="ARBA" id="ARBA00018672"/>
    </source>
</evidence>
<dbReference type="EMBL" id="FRAJ01000007">
    <property type="protein sequence ID" value="SHK00109.1"/>
    <property type="molecule type" value="Genomic_DNA"/>
</dbReference>
<dbReference type="PRINTS" id="PR01590">
    <property type="entry name" value="HTHFIS"/>
</dbReference>
<dbReference type="STRING" id="1121266.SAMN02745883_01004"/>
<dbReference type="GO" id="GO:0006355">
    <property type="term" value="P:regulation of DNA-templated transcription"/>
    <property type="evidence" value="ECO:0007669"/>
    <property type="project" value="InterPro"/>
</dbReference>
<dbReference type="Gene3D" id="1.10.8.60">
    <property type="match status" value="1"/>
</dbReference>
<dbReference type="Gene3D" id="1.10.10.60">
    <property type="entry name" value="Homeodomain-like"/>
    <property type="match status" value="1"/>
</dbReference>
<gene>
    <name evidence="11" type="ORF">SAMN02745883_01004</name>
</gene>
<comment type="function">
    <text evidence="7">May play the central regulatory role in sporulation. It may be an element of the effector pathway responsible for the activation of sporulation genes in response to nutritional stress. Spo0A may act in concert with spo0H (a sigma factor) to control the expression of some genes that are critical to the sporulation process.</text>
</comment>
<evidence type="ECO:0000256" key="6">
    <source>
        <dbReference type="ARBA" id="ARBA00023163"/>
    </source>
</evidence>
<dbReference type="Pfam" id="PF00072">
    <property type="entry name" value="Response_reg"/>
    <property type="match status" value="1"/>
</dbReference>
<dbReference type="SUPFAM" id="SSF52540">
    <property type="entry name" value="P-loop containing nucleoside triphosphate hydrolases"/>
    <property type="match status" value="1"/>
</dbReference>
<keyword evidence="8" id="KW-0597">Phosphoprotein</keyword>
<keyword evidence="5" id="KW-0238">DNA-binding</keyword>
<dbReference type="InterPro" id="IPR009057">
    <property type="entry name" value="Homeodomain-like_sf"/>
</dbReference>
<dbReference type="SMART" id="SM00448">
    <property type="entry name" value="REC"/>
    <property type="match status" value="1"/>
</dbReference>
<dbReference type="InterPro" id="IPR011006">
    <property type="entry name" value="CheY-like_superfamily"/>
</dbReference>
<keyword evidence="4" id="KW-0805">Transcription regulation</keyword>
<dbReference type="SUPFAM" id="SSF52172">
    <property type="entry name" value="CheY-like"/>
    <property type="match status" value="1"/>
</dbReference>
<dbReference type="FunFam" id="3.40.50.300:FF:000006">
    <property type="entry name" value="DNA-binding transcriptional regulator NtrC"/>
    <property type="match status" value="1"/>
</dbReference>
<sequence length="454" mass="52299">MNKLLIIDDENSICSSLKFVFEDDYDVYTATNIFEVKKCIEKINFDLVLLDLKFGDIDGIDILNMIKNIQNEAVVIIMTAYGTIESSIKAIKTGAYDYISKPLDLEKLKVLLKKALENKILNDRIRYLEEEIENIYGKNGIIGKSKVMKDIFHLIDKIKDIDVNILIEGSSGTGKELIARAIHFRGIRKCGRFEVINCGAIPANLIESELFGYEKGAFTGANQRRKGRFELAHEGTIFLDEIGELDINLQVKLLRAIQEKEIFPLGAESSKKIDVRIISATNKELKEEVKKGKFREDLYFRLNVVSIKLPDLKDRKEDIPLLIEHFIKKYAKKIGKKIKGVTRDVLEILENYDYPGNIRELENIIERAIALTDNEYIDTVDLPVDLIKQCRVYDYFNNFNIIPVKIGQKLENIEKEVILRTLRAMENNKKKTAEVLGISERSLRYKLKKYNEYN</sequence>
<dbReference type="InterPro" id="IPR025943">
    <property type="entry name" value="Sigma_54_int_dom_ATP-bd_2"/>
</dbReference>
<dbReference type="Proteomes" id="UP000184082">
    <property type="component" value="Unassembled WGS sequence"/>
</dbReference>
<dbReference type="GO" id="GO:0005524">
    <property type="term" value="F:ATP binding"/>
    <property type="evidence" value="ECO:0007669"/>
    <property type="project" value="UniProtKB-KW"/>
</dbReference>
<feature type="modified residue" description="4-aspartylphosphate" evidence="8">
    <location>
        <position position="51"/>
    </location>
</feature>
<dbReference type="GO" id="GO:0043565">
    <property type="term" value="F:sequence-specific DNA binding"/>
    <property type="evidence" value="ECO:0007669"/>
    <property type="project" value="InterPro"/>
</dbReference>
<evidence type="ECO:0000313" key="12">
    <source>
        <dbReference type="Proteomes" id="UP000184082"/>
    </source>
</evidence>
<evidence type="ECO:0000259" key="9">
    <source>
        <dbReference type="PROSITE" id="PS50045"/>
    </source>
</evidence>
<dbReference type="InterPro" id="IPR025944">
    <property type="entry name" value="Sigma_54_int_dom_CS"/>
</dbReference>
<dbReference type="InterPro" id="IPR058031">
    <property type="entry name" value="AAA_lid_NorR"/>
</dbReference>
<keyword evidence="2" id="KW-0547">Nucleotide-binding</keyword>
<evidence type="ECO:0000256" key="2">
    <source>
        <dbReference type="ARBA" id="ARBA00022741"/>
    </source>
</evidence>
<dbReference type="Pfam" id="PF00158">
    <property type="entry name" value="Sigma54_activat"/>
    <property type="match status" value="1"/>
</dbReference>
<dbReference type="GO" id="GO:0000160">
    <property type="term" value="P:phosphorelay signal transduction system"/>
    <property type="evidence" value="ECO:0007669"/>
    <property type="project" value="InterPro"/>
</dbReference>
<evidence type="ECO:0000256" key="3">
    <source>
        <dbReference type="ARBA" id="ARBA00022840"/>
    </source>
</evidence>
<feature type="domain" description="Sigma-54 factor interaction" evidence="9">
    <location>
        <begin position="141"/>
        <end position="370"/>
    </location>
</feature>
<dbReference type="PROSITE" id="PS00676">
    <property type="entry name" value="SIGMA54_INTERACT_2"/>
    <property type="match status" value="1"/>
</dbReference>
<dbReference type="InterPro" id="IPR003593">
    <property type="entry name" value="AAA+_ATPase"/>
</dbReference>
<dbReference type="Pfam" id="PF25601">
    <property type="entry name" value="AAA_lid_14"/>
    <property type="match status" value="1"/>
</dbReference>
<dbReference type="SUPFAM" id="SSF46689">
    <property type="entry name" value="Homeodomain-like"/>
    <property type="match status" value="1"/>
</dbReference>
<name>A0A1M6NWI8_9FIRM</name>
<dbReference type="RefSeq" id="WP_072966282.1">
    <property type="nucleotide sequence ID" value="NZ_FRAJ01000007.1"/>
</dbReference>
<dbReference type="Pfam" id="PF02954">
    <property type="entry name" value="HTH_8"/>
    <property type="match status" value="1"/>
</dbReference>
<reference evidence="11 12" key="1">
    <citation type="submission" date="2016-11" db="EMBL/GenBank/DDBJ databases">
        <authorList>
            <person name="Jaros S."/>
            <person name="Januszkiewicz K."/>
            <person name="Wedrychowicz H."/>
        </authorList>
    </citation>
    <scope>NUCLEOTIDE SEQUENCE [LARGE SCALE GENOMIC DNA]</scope>
    <source>
        <strain evidence="11 12">DSM 14501</strain>
    </source>
</reference>